<dbReference type="Proteomes" id="UP000267535">
    <property type="component" value="Unassembled WGS sequence"/>
</dbReference>
<dbReference type="InterPro" id="IPR050684">
    <property type="entry name" value="HTH-Siroheme_Decarb"/>
</dbReference>
<comment type="subunit">
    <text evidence="4">Probably forms a complex composed of NirD, NirL, NirG and NirH. All proteins are required for the total conversion of siroheme to didecarboxysiroheme.</text>
</comment>
<dbReference type="InterPro" id="IPR040523">
    <property type="entry name" value="AsnC_trans_reg2"/>
</dbReference>
<evidence type="ECO:0000256" key="1">
    <source>
        <dbReference type="ARBA" id="ARBA00023239"/>
    </source>
</evidence>
<dbReference type="Gene3D" id="3.30.70.3460">
    <property type="match status" value="1"/>
</dbReference>
<comment type="caution">
    <text evidence="10">The sequence shown here is derived from an EMBL/GenBank/DDBJ whole genome shotgun (WGS) entry which is preliminary data.</text>
</comment>
<comment type="similarity">
    <text evidence="3">Belongs to the Ahb/Nir family.</text>
</comment>
<name>A0A3P1SUT4_9GAMM</name>
<evidence type="ECO:0000256" key="5">
    <source>
        <dbReference type="ARBA" id="ARBA00023471"/>
    </source>
</evidence>
<proteinExistence type="inferred from homology"/>
<reference evidence="10 11" key="1">
    <citation type="submission" date="2018-11" db="EMBL/GenBank/DDBJ databases">
        <title>The draft genome sequence of Amphritea balenae JAMM 1525T.</title>
        <authorList>
            <person name="Fang Z."/>
            <person name="Zhang Y."/>
            <person name="Han X."/>
        </authorList>
    </citation>
    <scope>NUCLEOTIDE SEQUENCE [LARGE SCALE GENOMIC DNA]</scope>
    <source>
        <strain evidence="10 11">JAMM 1525</strain>
    </source>
</reference>
<keyword evidence="1" id="KW-0456">Lyase</keyword>
<organism evidence="10 11">
    <name type="scientific">Amphritea balenae</name>
    <dbReference type="NCBI Taxonomy" id="452629"/>
    <lineage>
        <taxon>Bacteria</taxon>
        <taxon>Pseudomonadati</taxon>
        <taxon>Pseudomonadota</taxon>
        <taxon>Gammaproteobacteria</taxon>
        <taxon>Oceanospirillales</taxon>
        <taxon>Oceanospirillaceae</taxon>
        <taxon>Amphritea</taxon>
    </lineage>
</organism>
<comment type="pathway">
    <text evidence="2">Porphyrin-containing compound metabolism.</text>
</comment>
<dbReference type="GO" id="GO:0016829">
    <property type="term" value="F:lyase activity"/>
    <property type="evidence" value="ECO:0007669"/>
    <property type="project" value="UniProtKB-KW"/>
</dbReference>
<accession>A0A3P1SUT4</accession>
<evidence type="ECO:0000256" key="3">
    <source>
        <dbReference type="ARBA" id="ARBA00023457"/>
    </source>
</evidence>
<dbReference type="Pfam" id="PF17805">
    <property type="entry name" value="AsnC_trans_reg2"/>
    <property type="match status" value="1"/>
</dbReference>
<feature type="domain" description="Siroheme decarboxylase AsnC-like ligand binding" evidence="8">
    <location>
        <begin position="66"/>
        <end position="138"/>
    </location>
</feature>
<evidence type="ECO:0000256" key="6">
    <source>
        <dbReference type="ARBA" id="ARBA00045291"/>
    </source>
</evidence>
<gene>
    <name evidence="10" type="ORF">EHS89_06730</name>
</gene>
<dbReference type="PANTHER" id="PTHR43413">
    <property type="entry name" value="TRANSCRIPTIONAL REGULATOR, ASNC FAMILY"/>
    <property type="match status" value="1"/>
</dbReference>
<evidence type="ECO:0000313" key="10">
    <source>
        <dbReference type="EMBL" id="RRC99912.1"/>
    </source>
</evidence>
<evidence type="ECO:0000256" key="2">
    <source>
        <dbReference type="ARBA" id="ARBA00023444"/>
    </source>
</evidence>
<comment type="catalytic activity">
    <reaction evidence="7">
        <text>siroheme + 2 H(+) = 12,18-didecarboxysiroheme + 2 CO2</text>
        <dbReference type="Rhea" id="RHEA:19093"/>
        <dbReference type="ChEBI" id="CHEBI:15378"/>
        <dbReference type="ChEBI" id="CHEBI:16526"/>
        <dbReference type="ChEBI" id="CHEBI:60052"/>
        <dbReference type="ChEBI" id="CHEBI:140497"/>
        <dbReference type="EC" id="4.1.1.111"/>
    </reaction>
</comment>
<dbReference type="OrthoDB" id="9806536at2"/>
<dbReference type="Pfam" id="PF22451">
    <property type="entry name" value="NirdL-like_HTH"/>
    <property type="match status" value="1"/>
</dbReference>
<dbReference type="AlphaFoldDB" id="A0A3P1SUT4"/>
<evidence type="ECO:0000313" key="11">
    <source>
        <dbReference type="Proteomes" id="UP000267535"/>
    </source>
</evidence>
<evidence type="ECO:0000259" key="9">
    <source>
        <dbReference type="Pfam" id="PF22451"/>
    </source>
</evidence>
<protein>
    <recommendedName>
        <fullName evidence="5">siroheme decarboxylase</fullName>
        <ecNumber evidence="5">4.1.1.111</ecNumber>
    </recommendedName>
</protein>
<keyword evidence="11" id="KW-1185">Reference proteome</keyword>
<dbReference type="PANTHER" id="PTHR43413:SF1">
    <property type="entry name" value="SIROHEME DECARBOXYLASE NIRL SUBUNIT"/>
    <property type="match status" value="1"/>
</dbReference>
<evidence type="ECO:0000259" key="8">
    <source>
        <dbReference type="Pfam" id="PF17805"/>
    </source>
</evidence>
<evidence type="ECO:0000256" key="7">
    <source>
        <dbReference type="ARBA" id="ARBA00048470"/>
    </source>
</evidence>
<feature type="domain" description="Siroheme decarboxylase NirL-like HTH" evidence="9">
    <location>
        <begin position="7"/>
        <end position="52"/>
    </location>
</feature>
<dbReference type="RefSeq" id="WP_124925382.1">
    <property type="nucleotide sequence ID" value="NZ_BMOH01000005.1"/>
</dbReference>
<evidence type="ECO:0000256" key="4">
    <source>
        <dbReference type="ARBA" id="ARBA00023465"/>
    </source>
</evidence>
<dbReference type="InterPro" id="IPR053953">
    <property type="entry name" value="NirdL-like_HTH"/>
</dbReference>
<sequence length="148" mass="16859">MELTEQDRLLLNQFQQQLPASITPYADMAVACDMTEAEVLERLQFWQDEGVLSRVGGVLNHQKVGSSTLAALAVPDDLRDEMALKVNSFPQVNHNYHRTHHYNIWFVVTGRDEQEITQVLADIEQETGFKPLNLPMLQPFHLNLGFAI</sequence>
<dbReference type="EMBL" id="RQXV01000003">
    <property type="protein sequence ID" value="RRC99912.1"/>
    <property type="molecule type" value="Genomic_DNA"/>
</dbReference>
<dbReference type="EC" id="4.1.1.111" evidence="5"/>
<comment type="function">
    <text evidence="6">Involved in heme d1 biosynthesis. Catalyzes the decarboxylation of siroheme into didecarboxysiroheme.</text>
</comment>